<dbReference type="EMBL" id="FNSD01000001">
    <property type="protein sequence ID" value="SEB47886.1"/>
    <property type="molecule type" value="Genomic_DNA"/>
</dbReference>
<dbReference type="PRINTS" id="PR01590">
    <property type="entry name" value="HTHFIS"/>
</dbReference>
<dbReference type="FunFam" id="3.40.50.300:FF:000006">
    <property type="entry name" value="DNA-binding transcriptional regulator NtrC"/>
    <property type="match status" value="1"/>
</dbReference>
<keyword evidence="8" id="KW-0238">DNA-binding</keyword>
<dbReference type="InterPro" id="IPR027417">
    <property type="entry name" value="P-loop_NTPase"/>
</dbReference>
<feature type="domain" description="Response regulatory" evidence="7">
    <location>
        <begin position="18"/>
        <end position="131"/>
    </location>
</feature>
<feature type="domain" description="Sigma-54 factor interaction" evidence="6">
    <location>
        <begin position="158"/>
        <end position="387"/>
    </location>
</feature>
<accession>A0A1H4JPP1</accession>
<dbReference type="InterPro" id="IPR025662">
    <property type="entry name" value="Sigma_54_int_dom_ATP-bd_1"/>
</dbReference>
<proteinExistence type="predicted"/>
<comment type="caution">
    <text evidence="5">Lacks conserved residue(s) required for the propagation of feature annotation.</text>
</comment>
<dbReference type="RefSeq" id="WP_074652388.1">
    <property type="nucleotide sequence ID" value="NZ_FNSD01000001.1"/>
</dbReference>
<evidence type="ECO:0000256" key="2">
    <source>
        <dbReference type="ARBA" id="ARBA00022840"/>
    </source>
</evidence>
<dbReference type="PROSITE" id="PS50110">
    <property type="entry name" value="RESPONSE_REGULATORY"/>
    <property type="match status" value="1"/>
</dbReference>
<evidence type="ECO:0000256" key="1">
    <source>
        <dbReference type="ARBA" id="ARBA00022741"/>
    </source>
</evidence>
<dbReference type="SUPFAM" id="SSF46689">
    <property type="entry name" value="Homeodomain-like"/>
    <property type="match status" value="1"/>
</dbReference>
<dbReference type="PROSITE" id="PS00688">
    <property type="entry name" value="SIGMA54_INTERACT_3"/>
    <property type="match status" value="1"/>
</dbReference>
<dbReference type="InterPro" id="IPR003593">
    <property type="entry name" value="AAA+_ATPase"/>
</dbReference>
<dbReference type="GO" id="GO:0005524">
    <property type="term" value="F:ATP binding"/>
    <property type="evidence" value="ECO:0007669"/>
    <property type="project" value="UniProtKB-KW"/>
</dbReference>
<reference evidence="8 9" key="1">
    <citation type="submission" date="2016-10" db="EMBL/GenBank/DDBJ databases">
        <authorList>
            <person name="de Groot N.N."/>
        </authorList>
    </citation>
    <scope>NUCLEOTIDE SEQUENCE [LARGE SCALE GENOMIC DNA]</scope>
    <source>
        <strain evidence="8 9">AB35.6</strain>
    </source>
</reference>
<dbReference type="InterPro" id="IPR001789">
    <property type="entry name" value="Sig_transdc_resp-reg_receiver"/>
</dbReference>
<name>A0A1H4JPP1_9BACT</name>
<keyword evidence="3" id="KW-0805">Transcription regulation</keyword>
<dbReference type="GO" id="GO:0043565">
    <property type="term" value="F:sequence-specific DNA binding"/>
    <property type="evidence" value="ECO:0007669"/>
    <property type="project" value="InterPro"/>
</dbReference>
<dbReference type="PROSITE" id="PS00675">
    <property type="entry name" value="SIGMA54_INTERACT_1"/>
    <property type="match status" value="1"/>
</dbReference>
<organism evidence="8 9">
    <name type="scientific">Terriglobus roseus</name>
    <dbReference type="NCBI Taxonomy" id="392734"/>
    <lineage>
        <taxon>Bacteria</taxon>
        <taxon>Pseudomonadati</taxon>
        <taxon>Acidobacteriota</taxon>
        <taxon>Terriglobia</taxon>
        <taxon>Terriglobales</taxon>
        <taxon>Acidobacteriaceae</taxon>
        <taxon>Terriglobus</taxon>
    </lineage>
</organism>
<dbReference type="InterPro" id="IPR011006">
    <property type="entry name" value="CheY-like_superfamily"/>
</dbReference>
<dbReference type="Gene3D" id="1.10.8.60">
    <property type="match status" value="1"/>
</dbReference>
<dbReference type="Gene3D" id="3.40.50.300">
    <property type="entry name" value="P-loop containing nucleotide triphosphate hydrolases"/>
    <property type="match status" value="1"/>
</dbReference>
<dbReference type="SUPFAM" id="SSF52172">
    <property type="entry name" value="CheY-like"/>
    <property type="match status" value="1"/>
</dbReference>
<dbReference type="InterPro" id="IPR002078">
    <property type="entry name" value="Sigma_54_int"/>
</dbReference>
<dbReference type="Pfam" id="PF25601">
    <property type="entry name" value="AAA_lid_14"/>
    <property type="match status" value="1"/>
</dbReference>
<dbReference type="PROSITE" id="PS50045">
    <property type="entry name" value="SIGMA54_INTERACT_4"/>
    <property type="match status" value="1"/>
</dbReference>
<evidence type="ECO:0000259" key="7">
    <source>
        <dbReference type="PROSITE" id="PS50110"/>
    </source>
</evidence>
<dbReference type="GO" id="GO:0000160">
    <property type="term" value="P:phosphorelay signal transduction system"/>
    <property type="evidence" value="ECO:0007669"/>
    <property type="project" value="InterPro"/>
</dbReference>
<dbReference type="Proteomes" id="UP000182409">
    <property type="component" value="Unassembled WGS sequence"/>
</dbReference>
<protein>
    <submittedName>
        <fullName evidence="8">DNA-binding transcriptional response regulator, NtrC family, contains REC, AAA-type ATPase, and a Fis-type DNA-binding domains</fullName>
    </submittedName>
</protein>
<dbReference type="InterPro" id="IPR002197">
    <property type="entry name" value="HTH_Fis"/>
</dbReference>
<gene>
    <name evidence="8" type="ORF">SAMN05443244_0726</name>
</gene>
<evidence type="ECO:0000256" key="5">
    <source>
        <dbReference type="PROSITE-ProRule" id="PRU00169"/>
    </source>
</evidence>
<dbReference type="InterPro" id="IPR025944">
    <property type="entry name" value="Sigma_54_int_dom_CS"/>
</dbReference>
<evidence type="ECO:0000259" key="6">
    <source>
        <dbReference type="PROSITE" id="PS50045"/>
    </source>
</evidence>
<dbReference type="InterPro" id="IPR009057">
    <property type="entry name" value="Homeodomain-like_sf"/>
</dbReference>
<dbReference type="SUPFAM" id="SSF52540">
    <property type="entry name" value="P-loop containing nucleoside triphosphate hydrolases"/>
    <property type="match status" value="1"/>
</dbReference>
<dbReference type="AlphaFoldDB" id="A0A1H4JPP1"/>
<dbReference type="PANTHER" id="PTHR32071">
    <property type="entry name" value="TRANSCRIPTIONAL REGULATORY PROTEIN"/>
    <property type="match status" value="1"/>
</dbReference>
<evidence type="ECO:0000313" key="8">
    <source>
        <dbReference type="EMBL" id="SEB47886.1"/>
    </source>
</evidence>
<sequence length="485" mass="54028">MSTSALLPQARQFTARPQVVVFDPNVRLLEYIRENLGDTYSLHLFSEKASLWRELTSDRKPDMLLFAWENAGESLILLQQIMGQAGSIPVLVLACTPDTHEMRLMMTMGVRAVVLKPFDEQDLQRVLEKHLRPAGPEAPFVMSPQKDVEIPLGDDRYFVRASPAMRALEQQAKIIGASDIPVLVLGESGTGKEVLALFLHKSSARSKQTFLKVNCAAMPADLLESELFGYEQGAFTGAAKAKPGKFEICNGGTIFLDEIGEMPASLQAKLLHVLQDGTFTRLGGKTPQKVDVRVIAATNINMKQSIAQKSFREDLYYRLNGFSLVLPPLRERREEIQLLADYFMRRAAAKYSRNTLPFTQRMMQAMTEYSWPGNLRELENIVSRYLILGDEMSILSELHSVASTAHAATPTLTQMIEAPRTRPEPAAGEGLKSLVKSLKGDAEALAILEALEANRWNRKAAAKNLQISYKALLYKIKNYNLGATK</sequence>
<dbReference type="Gene3D" id="1.10.10.60">
    <property type="entry name" value="Homeodomain-like"/>
    <property type="match status" value="1"/>
</dbReference>
<evidence type="ECO:0000313" key="9">
    <source>
        <dbReference type="Proteomes" id="UP000182409"/>
    </source>
</evidence>
<dbReference type="Gene3D" id="3.40.50.2300">
    <property type="match status" value="1"/>
</dbReference>
<dbReference type="InterPro" id="IPR058031">
    <property type="entry name" value="AAA_lid_NorR"/>
</dbReference>
<dbReference type="SMART" id="SM00382">
    <property type="entry name" value="AAA"/>
    <property type="match status" value="1"/>
</dbReference>
<evidence type="ECO:0000256" key="3">
    <source>
        <dbReference type="ARBA" id="ARBA00023015"/>
    </source>
</evidence>
<keyword evidence="1" id="KW-0547">Nucleotide-binding</keyword>
<dbReference type="CDD" id="cd00009">
    <property type="entry name" value="AAA"/>
    <property type="match status" value="1"/>
</dbReference>
<dbReference type="Pfam" id="PF02954">
    <property type="entry name" value="HTH_8"/>
    <property type="match status" value="1"/>
</dbReference>
<evidence type="ECO:0000256" key="4">
    <source>
        <dbReference type="ARBA" id="ARBA00023163"/>
    </source>
</evidence>
<dbReference type="Pfam" id="PF00158">
    <property type="entry name" value="Sigma54_activat"/>
    <property type="match status" value="1"/>
</dbReference>
<keyword evidence="4" id="KW-0804">Transcription</keyword>
<keyword evidence="2" id="KW-0067">ATP-binding</keyword>
<dbReference type="OrthoDB" id="9771372at2"/>
<dbReference type="PANTHER" id="PTHR32071:SF57">
    <property type="entry name" value="C4-DICARBOXYLATE TRANSPORT TRANSCRIPTIONAL REGULATORY PROTEIN DCTD"/>
    <property type="match status" value="1"/>
</dbReference>
<dbReference type="GO" id="GO:0006355">
    <property type="term" value="P:regulation of DNA-templated transcription"/>
    <property type="evidence" value="ECO:0007669"/>
    <property type="project" value="InterPro"/>
</dbReference>